<organism evidence="2 3">
    <name type="scientific">Pseudoduganella guangdongensis</name>
    <dbReference type="NCBI Taxonomy" id="2692179"/>
    <lineage>
        <taxon>Bacteria</taxon>
        <taxon>Pseudomonadati</taxon>
        <taxon>Pseudomonadota</taxon>
        <taxon>Betaproteobacteria</taxon>
        <taxon>Burkholderiales</taxon>
        <taxon>Oxalobacteraceae</taxon>
        <taxon>Telluria group</taxon>
        <taxon>Pseudoduganella</taxon>
    </lineage>
</organism>
<feature type="domain" description="Solute-binding protein family 3/N-terminal" evidence="1">
    <location>
        <begin position="35"/>
        <end position="262"/>
    </location>
</feature>
<reference evidence="2 3" key="1">
    <citation type="submission" date="2019-12" db="EMBL/GenBank/DDBJ databases">
        <title>Novel species isolated from a subtropical stream in China.</title>
        <authorList>
            <person name="Lu H."/>
        </authorList>
    </citation>
    <scope>NUCLEOTIDE SEQUENCE [LARGE SCALE GENOMIC DNA]</scope>
    <source>
        <strain evidence="2 3">DS3</strain>
    </source>
</reference>
<evidence type="ECO:0000259" key="1">
    <source>
        <dbReference type="SMART" id="SM00062"/>
    </source>
</evidence>
<dbReference type="SUPFAM" id="SSF53850">
    <property type="entry name" value="Periplasmic binding protein-like II"/>
    <property type="match status" value="1"/>
</dbReference>
<dbReference type="Proteomes" id="UP000448575">
    <property type="component" value="Unassembled WGS sequence"/>
</dbReference>
<dbReference type="EMBL" id="WWCJ01000006">
    <property type="protein sequence ID" value="MYN02588.1"/>
    <property type="molecule type" value="Genomic_DNA"/>
</dbReference>
<accession>A0A6N9HG79</accession>
<evidence type="ECO:0000313" key="3">
    <source>
        <dbReference type="Proteomes" id="UP000448575"/>
    </source>
</evidence>
<gene>
    <name evidence="2" type="ORF">GTP41_10800</name>
</gene>
<dbReference type="RefSeq" id="WP_161025576.1">
    <property type="nucleotide sequence ID" value="NZ_WWCJ01000006.1"/>
</dbReference>
<proteinExistence type="predicted"/>
<evidence type="ECO:0000313" key="2">
    <source>
        <dbReference type="EMBL" id="MYN02588.1"/>
    </source>
</evidence>
<dbReference type="Pfam" id="PF00497">
    <property type="entry name" value="SBP_bac_3"/>
    <property type="match status" value="1"/>
</dbReference>
<comment type="caution">
    <text evidence="2">The sequence shown here is derived from an EMBL/GenBank/DDBJ whole genome shotgun (WGS) entry which is preliminary data.</text>
</comment>
<dbReference type="SMART" id="SM00062">
    <property type="entry name" value="PBPb"/>
    <property type="match status" value="1"/>
</dbReference>
<dbReference type="InterPro" id="IPR001638">
    <property type="entry name" value="Solute-binding_3/MltF_N"/>
</dbReference>
<dbReference type="Gene3D" id="3.40.190.10">
    <property type="entry name" value="Periplasmic binding protein-like II"/>
    <property type="match status" value="2"/>
</dbReference>
<dbReference type="AlphaFoldDB" id="A0A6N9HG79"/>
<keyword evidence="3" id="KW-1185">Reference proteome</keyword>
<name>A0A6N9HG79_9BURK</name>
<sequence length="264" mass="29103">MNIHGSRHSFFILLLAAAHLFPRIVSDSRAAELPPVRVAAQLDSEPKFVAQGNIVAGNCVDIFRAIEKIDPDIKFTGEQRWLPLKRIEAMTAAGQLDAICGLIKNEERTSSYRILETPLFVVTYHFLVRADDSVNVKSLGEVRQLKSDGIILVNGGSGAVSFLKNAGNLKIDSSASSTGGNIEKLLAGRGRFFFYRQPGLNSEVRKSGHEGKVRVLPTTFDAQVFYMMLGPHIPKETEARIAQALGKLNERGELKHIAEKWASY</sequence>
<protein>
    <submittedName>
        <fullName evidence="2">Transporter substrate-binding domain-containing protein</fullName>
    </submittedName>
</protein>